<dbReference type="AlphaFoldDB" id="A0A9N9I641"/>
<sequence>LSSDKEDKISKIIEISNDKENQTPEDERTPEIIVLLSILREQTPETAIMNSF</sequence>
<name>A0A9N9I641_9GLOM</name>
<keyword evidence="3" id="KW-1185">Reference proteome</keyword>
<protein>
    <submittedName>
        <fullName evidence="2">7148_t:CDS:1</fullName>
    </submittedName>
</protein>
<reference evidence="2" key="1">
    <citation type="submission" date="2021-06" db="EMBL/GenBank/DDBJ databases">
        <authorList>
            <person name="Kallberg Y."/>
            <person name="Tangrot J."/>
            <person name="Rosling A."/>
        </authorList>
    </citation>
    <scope>NUCLEOTIDE SEQUENCE</scope>
    <source>
        <strain evidence="2">IN212</strain>
    </source>
</reference>
<dbReference type="OrthoDB" id="2475206at2759"/>
<comment type="caution">
    <text evidence="2">The sequence shown here is derived from an EMBL/GenBank/DDBJ whole genome shotgun (WGS) entry which is preliminary data.</text>
</comment>
<gene>
    <name evidence="2" type="ORF">RFULGI_LOCUS11500</name>
</gene>
<feature type="non-terminal residue" evidence="2">
    <location>
        <position position="1"/>
    </location>
</feature>
<evidence type="ECO:0000313" key="2">
    <source>
        <dbReference type="EMBL" id="CAG8721684.1"/>
    </source>
</evidence>
<evidence type="ECO:0000313" key="3">
    <source>
        <dbReference type="Proteomes" id="UP000789396"/>
    </source>
</evidence>
<dbReference type="Proteomes" id="UP000789396">
    <property type="component" value="Unassembled WGS sequence"/>
</dbReference>
<accession>A0A9N9I641</accession>
<dbReference type="EMBL" id="CAJVPZ010025222">
    <property type="protein sequence ID" value="CAG8721684.1"/>
    <property type="molecule type" value="Genomic_DNA"/>
</dbReference>
<feature type="region of interest" description="Disordered" evidence="1">
    <location>
        <begin position="1"/>
        <end position="28"/>
    </location>
</feature>
<organism evidence="2 3">
    <name type="scientific">Racocetra fulgida</name>
    <dbReference type="NCBI Taxonomy" id="60492"/>
    <lineage>
        <taxon>Eukaryota</taxon>
        <taxon>Fungi</taxon>
        <taxon>Fungi incertae sedis</taxon>
        <taxon>Mucoromycota</taxon>
        <taxon>Glomeromycotina</taxon>
        <taxon>Glomeromycetes</taxon>
        <taxon>Diversisporales</taxon>
        <taxon>Gigasporaceae</taxon>
        <taxon>Racocetra</taxon>
    </lineage>
</organism>
<proteinExistence type="predicted"/>
<evidence type="ECO:0000256" key="1">
    <source>
        <dbReference type="SAM" id="MobiDB-lite"/>
    </source>
</evidence>